<proteinExistence type="predicted"/>
<organism evidence="6 7">
    <name type="scientific">Ulvibacter antarcticus</name>
    <dbReference type="NCBI Taxonomy" id="442714"/>
    <lineage>
        <taxon>Bacteria</taxon>
        <taxon>Pseudomonadati</taxon>
        <taxon>Bacteroidota</taxon>
        <taxon>Flavobacteriia</taxon>
        <taxon>Flavobacteriales</taxon>
        <taxon>Flavobacteriaceae</taxon>
        <taxon>Ulvibacter</taxon>
    </lineage>
</organism>
<dbReference type="EMBL" id="REFC01000012">
    <property type="protein sequence ID" value="RMA64213.1"/>
    <property type="molecule type" value="Genomic_DNA"/>
</dbReference>
<dbReference type="PANTHER" id="PTHR42852">
    <property type="entry name" value="THIOL:DISULFIDE INTERCHANGE PROTEIN DSBE"/>
    <property type="match status" value="1"/>
</dbReference>
<evidence type="ECO:0000256" key="2">
    <source>
        <dbReference type="ARBA" id="ARBA00022748"/>
    </source>
</evidence>
<dbReference type="Gene3D" id="3.40.30.10">
    <property type="entry name" value="Glutaredoxin"/>
    <property type="match status" value="1"/>
</dbReference>
<dbReference type="InterPro" id="IPR036249">
    <property type="entry name" value="Thioredoxin-like_sf"/>
</dbReference>
<dbReference type="GO" id="GO:0030313">
    <property type="term" value="C:cell envelope"/>
    <property type="evidence" value="ECO:0007669"/>
    <property type="project" value="UniProtKB-SubCell"/>
</dbReference>
<dbReference type="AlphaFoldDB" id="A0A3L9YUL9"/>
<evidence type="ECO:0000259" key="5">
    <source>
        <dbReference type="PROSITE" id="PS51352"/>
    </source>
</evidence>
<keyword evidence="3" id="KW-1015">Disulfide bond</keyword>
<dbReference type="Pfam" id="PF08534">
    <property type="entry name" value="Redoxin"/>
    <property type="match status" value="1"/>
</dbReference>
<evidence type="ECO:0000313" key="7">
    <source>
        <dbReference type="Proteomes" id="UP000271339"/>
    </source>
</evidence>
<sequence length="341" mass="38227">MKKLLLLLAAISIIACKEEPKDFVTFSGKITNKYGDSITIRTRDFSKSIALKEDGSFKDTLKVTPGIYNFYDGRESTNIYLQNGYDIYMTLDTEMFDETAKYTGIGSENSNFLAEKSLFEEKQMDKNFDSMTEKELNTSMSSIKTEITEFINGSKNLDTLVINQSLRGVDPMIEGTKGYYASILAIKKDLPKGAPSPTFEGYENINGSKTSMSDLKGKFAYIDVWATWCGPCKAEIPSLKKLEKDYHGKNIAFVSMSIDDDRSHKGSWELANENWKAMVKDKSLGGIQIFAPEGWKSKFITDYKINGIPRFILVDPSGNIVDASAPRPSDPALREMFNAFL</sequence>
<evidence type="ECO:0000256" key="4">
    <source>
        <dbReference type="ARBA" id="ARBA00023284"/>
    </source>
</evidence>
<accession>A0A3L9YUL9</accession>
<dbReference type="OrthoDB" id="743079at2"/>
<evidence type="ECO:0000256" key="1">
    <source>
        <dbReference type="ARBA" id="ARBA00004196"/>
    </source>
</evidence>
<evidence type="ECO:0000256" key="3">
    <source>
        <dbReference type="ARBA" id="ARBA00023157"/>
    </source>
</evidence>
<dbReference type="PROSITE" id="PS51352">
    <property type="entry name" value="THIOREDOXIN_2"/>
    <property type="match status" value="1"/>
</dbReference>
<dbReference type="Proteomes" id="UP000271339">
    <property type="component" value="Unassembled WGS sequence"/>
</dbReference>
<keyword evidence="4" id="KW-0676">Redox-active center</keyword>
<dbReference type="RefSeq" id="WP_121906682.1">
    <property type="nucleotide sequence ID" value="NZ_REFC01000012.1"/>
</dbReference>
<comment type="subcellular location">
    <subcellularLocation>
        <location evidence="1">Cell envelope</location>
    </subcellularLocation>
</comment>
<dbReference type="GO" id="GO:0016491">
    <property type="term" value="F:oxidoreductase activity"/>
    <property type="evidence" value="ECO:0007669"/>
    <property type="project" value="InterPro"/>
</dbReference>
<dbReference type="InterPro" id="IPR050553">
    <property type="entry name" value="Thioredoxin_ResA/DsbE_sf"/>
</dbReference>
<dbReference type="PANTHER" id="PTHR42852:SF6">
    <property type="entry name" value="THIOL:DISULFIDE INTERCHANGE PROTEIN DSBE"/>
    <property type="match status" value="1"/>
</dbReference>
<gene>
    <name evidence="6" type="ORF">BXY75_1083</name>
</gene>
<reference evidence="6 7" key="1">
    <citation type="submission" date="2018-10" db="EMBL/GenBank/DDBJ databases">
        <title>Genomic Encyclopedia of Archaeal and Bacterial Type Strains, Phase II (KMG-II): from individual species to whole genera.</title>
        <authorList>
            <person name="Goeker M."/>
        </authorList>
    </citation>
    <scope>NUCLEOTIDE SEQUENCE [LARGE SCALE GENOMIC DNA]</scope>
    <source>
        <strain evidence="6 7">DSM 23424</strain>
    </source>
</reference>
<feature type="domain" description="Thioredoxin" evidence="5">
    <location>
        <begin position="190"/>
        <end position="341"/>
    </location>
</feature>
<dbReference type="CDD" id="cd02966">
    <property type="entry name" value="TlpA_like_family"/>
    <property type="match status" value="1"/>
</dbReference>
<name>A0A3L9YUL9_9FLAO</name>
<keyword evidence="2" id="KW-0201">Cytochrome c-type biogenesis</keyword>
<dbReference type="InterPro" id="IPR013740">
    <property type="entry name" value="Redoxin"/>
</dbReference>
<keyword evidence="7" id="KW-1185">Reference proteome</keyword>
<comment type="caution">
    <text evidence="6">The sequence shown here is derived from an EMBL/GenBank/DDBJ whole genome shotgun (WGS) entry which is preliminary data.</text>
</comment>
<dbReference type="PROSITE" id="PS51257">
    <property type="entry name" value="PROKAR_LIPOPROTEIN"/>
    <property type="match status" value="1"/>
</dbReference>
<dbReference type="InterPro" id="IPR013766">
    <property type="entry name" value="Thioredoxin_domain"/>
</dbReference>
<protein>
    <submittedName>
        <fullName evidence="6">Redoxin</fullName>
    </submittedName>
</protein>
<evidence type="ECO:0000313" key="6">
    <source>
        <dbReference type="EMBL" id="RMA64213.1"/>
    </source>
</evidence>
<dbReference type="SUPFAM" id="SSF52833">
    <property type="entry name" value="Thioredoxin-like"/>
    <property type="match status" value="1"/>
</dbReference>
<dbReference type="GO" id="GO:0017004">
    <property type="term" value="P:cytochrome complex assembly"/>
    <property type="evidence" value="ECO:0007669"/>
    <property type="project" value="UniProtKB-KW"/>
</dbReference>